<dbReference type="AlphaFoldDB" id="A0A6H5I2K4"/>
<keyword evidence="2" id="KW-1185">Reference proteome</keyword>
<dbReference type="Proteomes" id="UP000479190">
    <property type="component" value="Unassembled WGS sequence"/>
</dbReference>
<protein>
    <submittedName>
        <fullName evidence="1">Uncharacterized protein</fullName>
    </submittedName>
</protein>
<name>A0A6H5I2K4_9HYME</name>
<accession>A0A6H5I2K4</accession>
<sequence>MRRLGVQGLIFFQLGEPPILHDAIVDCRIPFFRAVCCVASGVRRLTPAHAVWSMPHMPTIEHIIVNTEFHVLHSICDLAEENHKFNKAEVIVFGFMPIEDPRGTRDLDVVRERAVARYYYYRWESDFCSKNIANKVYPGMCDAGMARVPGGRDRAAIQDPTPTGFRKRRAVMVGTPVARRGTSARLS</sequence>
<evidence type="ECO:0000313" key="1">
    <source>
        <dbReference type="EMBL" id="CAB0028730.1"/>
    </source>
</evidence>
<dbReference type="EMBL" id="CADCXV010000183">
    <property type="protein sequence ID" value="CAB0028730.1"/>
    <property type="molecule type" value="Genomic_DNA"/>
</dbReference>
<organism evidence="1 2">
    <name type="scientific">Trichogramma brassicae</name>
    <dbReference type="NCBI Taxonomy" id="86971"/>
    <lineage>
        <taxon>Eukaryota</taxon>
        <taxon>Metazoa</taxon>
        <taxon>Ecdysozoa</taxon>
        <taxon>Arthropoda</taxon>
        <taxon>Hexapoda</taxon>
        <taxon>Insecta</taxon>
        <taxon>Pterygota</taxon>
        <taxon>Neoptera</taxon>
        <taxon>Endopterygota</taxon>
        <taxon>Hymenoptera</taxon>
        <taxon>Apocrita</taxon>
        <taxon>Proctotrupomorpha</taxon>
        <taxon>Chalcidoidea</taxon>
        <taxon>Trichogrammatidae</taxon>
        <taxon>Trichogramma</taxon>
    </lineage>
</organism>
<gene>
    <name evidence="1" type="ORF">TBRA_LOCUS868</name>
</gene>
<evidence type="ECO:0000313" key="2">
    <source>
        <dbReference type="Proteomes" id="UP000479190"/>
    </source>
</evidence>
<reference evidence="1 2" key="1">
    <citation type="submission" date="2020-02" db="EMBL/GenBank/DDBJ databases">
        <authorList>
            <person name="Ferguson B K."/>
        </authorList>
    </citation>
    <scope>NUCLEOTIDE SEQUENCE [LARGE SCALE GENOMIC DNA]</scope>
</reference>
<proteinExistence type="predicted"/>